<dbReference type="EMBL" id="MU826352">
    <property type="protein sequence ID" value="KAJ7380702.1"/>
    <property type="molecule type" value="Genomic_DNA"/>
</dbReference>
<dbReference type="Proteomes" id="UP001163046">
    <property type="component" value="Unassembled WGS sequence"/>
</dbReference>
<evidence type="ECO:0000256" key="1">
    <source>
        <dbReference type="SAM" id="Coils"/>
    </source>
</evidence>
<sequence length="479" mass="55541">MNSITRPKSIDDPHVLYNTLQEVRGYNLSFIKIGHIQFVASFSELLKSSYLEGWLFLKAVGRRDKEKEELLLQLKKYRKLHMKMESVVQDERRSRLNARNDLGRTNARLQRMERENKKLCLASNIDETSVRAEIETISIMSRVFLTFSERMSKKIRNMNEIESSLREELCWRSDNETSLRVELLLASDNETSLRVEFGFNKSETPPDGDEQMLNCEKEVVTLQAKDAQKGEQLAKTEKQLAEISKNFFRLKEMETALRTEVVTLQAKDAQKGEQLAKTEKTVFIPKFPLANVCVGSDVGRAQQHVQVAELRTRSKMEASLREEVVSLRVEDAQKEEKLAKTEREVVTLQAKDAQKGEQLAKTEKQLTEISKNFFRLKEMEAALRTEVAELRTRSKMEASLREEIATMTKKLCTMNKVEASLREEIFKARGKDDKECMKTTLNKVRLQADMYLQMANDCKWQNGILRERLNLLTRQFRPP</sequence>
<name>A0A9W9ZFH1_9CNID</name>
<dbReference type="AlphaFoldDB" id="A0A9W9ZFH1"/>
<organism evidence="2 3">
    <name type="scientific">Desmophyllum pertusum</name>
    <dbReference type="NCBI Taxonomy" id="174260"/>
    <lineage>
        <taxon>Eukaryota</taxon>
        <taxon>Metazoa</taxon>
        <taxon>Cnidaria</taxon>
        <taxon>Anthozoa</taxon>
        <taxon>Hexacorallia</taxon>
        <taxon>Scleractinia</taxon>
        <taxon>Caryophylliina</taxon>
        <taxon>Caryophylliidae</taxon>
        <taxon>Desmophyllum</taxon>
    </lineage>
</organism>
<evidence type="ECO:0000313" key="2">
    <source>
        <dbReference type="EMBL" id="KAJ7380702.1"/>
    </source>
</evidence>
<proteinExistence type="predicted"/>
<keyword evidence="1" id="KW-0175">Coiled coil</keyword>
<protein>
    <submittedName>
        <fullName evidence="2">Uncharacterized protein</fullName>
    </submittedName>
</protein>
<gene>
    <name evidence="2" type="ORF">OS493_007070</name>
</gene>
<accession>A0A9W9ZFH1</accession>
<keyword evidence="3" id="KW-1185">Reference proteome</keyword>
<reference evidence="2" key="1">
    <citation type="submission" date="2023-01" db="EMBL/GenBank/DDBJ databases">
        <title>Genome assembly of the deep-sea coral Lophelia pertusa.</title>
        <authorList>
            <person name="Herrera S."/>
            <person name="Cordes E."/>
        </authorList>
    </citation>
    <scope>NUCLEOTIDE SEQUENCE</scope>
    <source>
        <strain evidence="2">USNM1676648</strain>
        <tissue evidence="2">Polyp</tissue>
    </source>
</reference>
<dbReference type="OrthoDB" id="10254663at2759"/>
<feature type="coiled-coil region" evidence="1">
    <location>
        <begin position="324"/>
        <end position="351"/>
    </location>
</feature>
<evidence type="ECO:0000313" key="3">
    <source>
        <dbReference type="Proteomes" id="UP001163046"/>
    </source>
</evidence>
<comment type="caution">
    <text evidence="2">The sequence shown here is derived from an EMBL/GenBank/DDBJ whole genome shotgun (WGS) entry which is preliminary data.</text>
</comment>